<feature type="region of interest" description="Disordered" evidence="1">
    <location>
        <begin position="137"/>
        <end position="158"/>
    </location>
</feature>
<evidence type="ECO:0000313" key="3">
    <source>
        <dbReference type="EMBL" id="RHY30432.1"/>
    </source>
</evidence>
<dbReference type="VEuPathDB" id="FungiDB:H310_09320"/>
<dbReference type="InterPro" id="IPR057428">
    <property type="entry name" value="EFHB_EF-hand_C"/>
</dbReference>
<feature type="compositionally biased region" description="Polar residues" evidence="1">
    <location>
        <begin position="146"/>
        <end position="157"/>
    </location>
</feature>
<dbReference type="Pfam" id="PF25325">
    <property type="entry name" value="EF-hand_EFHB_C"/>
    <property type="match status" value="1"/>
</dbReference>
<reference evidence="3 4" key="1">
    <citation type="submission" date="2018-08" db="EMBL/GenBank/DDBJ databases">
        <title>Aphanomyces genome sequencing and annotation.</title>
        <authorList>
            <person name="Minardi D."/>
            <person name="Oidtmann B."/>
            <person name="Van Der Giezen M."/>
            <person name="Studholme D.J."/>
        </authorList>
    </citation>
    <scope>NUCLEOTIDE SEQUENCE [LARGE SCALE GENOMIC DNA]</scope>
    <source>
        <strain evidence="3 4">NJM0002</strain>
    </source>
</reference>
<evidence type="ECO:0000256" key="1">
    <source>
        <dbReference type="SAM" id="MobiDB-lite"/>
    </source>
</evidence>
<organism evidence="3 4">
    <name type="scientific">Aphanomyces invadans</name>
    <dbReference type="NCBI Taxonomy" id="157072"/>
    <lineage>
        <taxon>Eukaryota</taxon>
        <taxon>Sar</taxon>
        <taxon>Stramenopiles</taxon>
        <taxon>Oomycota</taxon>
        <taxon>Saprolegniomycetes</taxon>
        <taxon>Saprolegniales</taxon>
        <taxon>Verrucalvaceae</taxon>
        <taxon>Aphanomyces</taxon>
    </lineage>
</organism>
<dbReference type="AlphaFoldDB" id="A0A418AXV4"/>
<dbReference type="Proteomes" id="UP000285060">
    <property type="component" value="Unassembled WGS sequence"/>
</dbReference>
<evidence type="ECO:0000313" key="4">
    <source>
        <dbReference type="Proteomes" id="UP000285060"/>
    </source>
</evidence>
<proteinExistence type="predicted"/>
<dbReference type="EMBL" id="QUSY01000318">
    <property type="protein sequence ID" value="RHY30432.1"/>
    <property type="molecule type" value="Genomic_DNA"/>
</dbReference>
<keyword evidence="4" id="KW-1185">Reference proteome</keyword>
<comment type="caution">
    <text evidence="3">The sequence shown here is derived from an EMBL/GenBank/DDBJ whole genome shotgun (WGS) entry which is preliminary data.</text>
</comment>
<sequence length="440" mass="48517">MSARRQPLPAVSSNAGLKQTPSPNDTSAACLNFAARPGTPESVRKFRKSYFAEPGTRIVHPGLINDVKHIDATRKFGITSKNSDHVGVRSFPVVTTAKQTNEQDVMPSKMPTEHALITQQKLEALYLSSKREPLGTTYSRGHHFDPNSTFGTPSEQSDSAKDVLYAMPFNETAESRALYKRSHGSSEPGEQKNRQYLNVPADLHKMRFGAHKRKDEGGVDAILNPEMDDHVSKVVIAQKNVEDMKNTMDMLGKPRNLGFNRATSPDHVFGLKPARGGPDAAVSIHGTYSFEEQQPDADLGKPVNRGWMNASDEQRSFGVPSIRSDVTPPAKRSIADAQNYGDDVNAHELLYPNQYSALGVGDAEFITPRPKQFLTNLFNKMGYDTLPADDAEQVYVRATLRTDYTPKGVASIQDFREALNDYLDARDGGPAALSQWKAQL</sequence>
<evidence type="ECO:0000259" key="2">
    <source>
        <dbReference type="Pfam" id="PF25325"/>
    </source>
</evidence>
<protein>
    <recommendedName>
        <fullName evidence="2">EFHB C-terminal EF-hand domain-containing protein</fullName>
    </recommendedName>
</protein>
<name>A0A418AXV4_9STRA</name>
<feature type="domain" description="EFHB C-terminal EF-hand" evidence="2">
    <location>
        <begin position="347"/>
        <end position="423"/>
    </location>
</feature>
<accession>A0A418AXV4</accession>
<feature type="region of interest" description="Disordered" evidence="1">
    <location>
        <begin position="1"/>
        <end position="28"/>
    </location>
</feature>
<feature type="compositionally biased region" description="Polar residues" evidence="1">
    <location>
        <begin position="11"/>
        <end position="28"/>
    </location>
</feature>
<gene>
    <name evidence="3" type="ORF">DYB32_006935</name>
</gene>